<dbReference type="Pfam" id="PF01565">
    <property type="entry name" value="FAD_binding_4"/>
    <property type="match status" value="1"/>
</dbReference>
<evidence type="ECO:0000256" key="1">
    <source>
        <dbReference type="ARBA" id="ARBA00001974"/>
    </source>
</evidence>
<dbReference type="EMBL" id="NPMS01000003">
    <property type="protein sequence ID" value="OZU88999.1"/>
    <property type="molecule type" value="Genomic_DNA"/>
</dbReference>
<dbReference type="SUPFAM" id="SSF56176">
    <property type="entry name" value="FAD-binding/transporter-associated domain-like"/>
    <property type="match status" value="1"/>
</dbReference>
<evidence type="ECO:0000313" key="18">
    <source>
        <dbReference type="EMBL" id="OZU88999.1"/>
    </source>
</evidence>
<dbReference type="InterPro" id="IPR036318">
    <property type="entry name" value="FAD-bd_PCMH-like_sf"/>
</dbReference>
<protein>
    <recommendedName>
        <fullName evidence="16">UDP-N-acetylenolpyruvoylglucosamine reductase</fullName>
        <ecNumber evidence="16">1.3.1.98</ecNumber>
    </recommendedName>
    <alternativeName>
        <fullName evidence="16">UDP-N-acetylmuramate dehydrogenase</fullName>
    </alternativeName>
</protein>
<dbReference type="GO" id="GO:0051301">
    <property type="term" value="P:cell division"/>
    <property type="evidence" value="ECO:0007669"/>
    <property type="project" value="UniProtKB-KW"/>
</dbReference>
<reference evidence="18 19" key="1">
    <citation type="submission" date="2017-08" db="EMBL/GenBank/DDBJ databases">
        <title>Virgibacillus indicus sp. nov. and Virgibacillus profoundi sp. nov, two moderately halophilic bacteria isolated from marine sediment by using the Microfluidic Streak Plate.</title>
        <authorList>
            <person name="Xu B."/>
            <person name="Hu B."/>
            <person name="Wang J."/>
            <person name="Zhu Y."/>
            <person name="Huang L."/>
            <person name="Du W."/>
            <person name="Huang Y."/>
        </authorList>
    </citation>
    <scope>NUCLEOTIDE SEQUENCE [LARGE SCALE GENOMIC DNA]</scope>
    <source>
        <strain evidence="18 19">IO3-P2-C2</strain>
    </source>
</reference>
<dbReference type="GO" id="GO:0071949">
    <property type="term" value="F:FAD binding"/>
    <property type="evidence" value="ECO:0007669"/>
    <property type="project" value="InterPro"/>
</dbReference>
<evidence type="ECO:0000256" key="11">
    <source>
        <dbReference type="ARBA" id="ARBA00022984"/>
    </source>
</evidence>
<dbReference type="GO" id="GO:0008762">
    <property type="term" value="F:UDP-N-acetylmuramate dehydrogenase activity"/>
    <property type="evidence" value="ECO:0007669"/>
    <property type="project" value="UniProtKB-UniRule"/>
</dbReference>
<dbReference type="OrthoDB" id="9804753at2"/>
<dbReference type="PANTHER" id="PTHR21071">
    <property type="entry name" value="UDP-N-ACETYLENOLPYRUVOYLGLUCOSAMINE REDUCTASE"/>
    <property type="match status" value="1"/>
</dbReference>
<evidence type="ECO:0000313" key="19">
    <source>
        <dbReference type="Proteomes" id="UP000216498"/>
    </source>
</evidence>
<dbReference type="GO" id="GO:0009252">
    <property type="term" value="P:peptidoglycan biosynthetic process"/>
    <property type="evidence" value="ECO:0007669"/>
    <property type="project" value="UniProtKB-UniRule"/>
</dbReference>
<feature type="active site" evidence="16">
    <location>
        <position position="296"/>
    </location>
</feature>
<organism evidence="18 19">
    <name type="scientific">Virgibacillus indicus</name>
    <dbReference type="NCBI Taxonomy" id="2024554"/>
    <lineage>
        <taxon>Bacteria</taxon>
        <taxon>Bacillati</taxon>
        <taxon>Bacillota</taxon>
        <taxon>Bacilli</taxon>
        <taxon>Bacillales</taxon>
        <taxon>Bacillaceae</taxon>
        <taxon>Virgibacillus</taxon>
    </lineage>
</organism>
<comment type="similarity">
    <text evidence="16">Belongs to the MurB family.</text>
</comment>
<dbReference type="GO" id="GO:0008360">
    <property type="term" value="P:regulation of cell shape"/>
    <property type="evidence" value="ECO:0007669"/>
    <property type="project" value="UniProtKB-KW"/>
</dbReference>
<keyword evidence="6 16" id="KW-0132">Cell division</keyword>
<evidence type="ECO:0000256" key="13">
    <source>
        <dbReference type="ARBA" id="ARBA00023306"/>
    </source>
</evidence>
<comment type="caution">
    <text evidence="18">The sequence shown here is derived from an EMBL/GenBank/DDBJ whole genome shotgun (WGS) entry which is preliminary data.</text>
</comment>
<feature type="active site" evidence="16">
    <location>
        <position position="176"/>
    </location>
</feature>
<evidence type="ECO:0000256" key="15">
    <source>
        <dbReference type="ARBA" id="ARBA00048914"/>
    </source>
</evidence>
<evidence type="ECO:0000256" key="9">
    <source>
        <dbReference type="ARBA" id="ARBA00022857"/>
    </source>
</evidence>
<dbReference type="GO" id="GO:0005829">
    <property type="term" value="C:cytosol"/>
    <property type="evidence" value="ECO:0007669"/>
    <property type="project" value="TreeGrafter"/>
</dbReference>
<dbReference type="Gene3D" id="3.30.465.10">
    <property type="match status" value="1"/>
</dbReference>
<comment type="cofactor">
    <cofactor evidence="1 16">
        <name>FAD</name>
        <dbReference type="ChEBI" id="CHEBI:57692"/>
    </cofactor>
</comment>
<evidence type="ECO:0000256" key="7">
    <source>
        <dbReference type="ARBA" id="ARBA00022630"/>
    </source>
</evidence>
<dbReference type="InterPro" id="IPR036635">
    <property type="entry name" value="MurB_C_sf"/>
</dbReference>
<dbReference type="GO" id="GO:0071555">
    <property type="term" value="P:cell wall organization"/>
    <property type="evidence" value="ECO:0007669"/>
    <property type="project" value="UniProtKB-KW"/>
</dbReference>
<evidence type="ECO:0000256" key="14">
    <source>
        <dbReference type="ARBA" id="ARBA00023316"/>
    </source>
</evidence>
<evidence type="ECO:0000256" key="2">
    <source>
        <dbReference type="ARBA" id="ARBA00003921"/>
    </source>
</evidence>
<evidence type="ECO:0000256" key="10">
    <source>
        <dbReference type="ARBA" id="ARBA00022960"/>
    </source>
</evidence>
<evidence type="ECO:0000256" key="4">
    <source>
        <dbReference type="ARBA" id="ARBA00004752"/>
    </source>
</evidence>
<dbReference type="Pfam" id="PF02873">
    <property type="entry name" value="MurB_C"/>
    <property type="match status" value="1"/>
</dbReference>
<sequence>MKYHHMYEKLTKITPEKNVMVDEPIKKHTYTHLGGIADFLVTPETYEQVQEIVKLANQEEIAFTLLGNGSNLIVKDGGIRGIVMNLQNLKEITANGSVLVAQSGARIIDASREALNKKLSGLEFACGIPGSVGGALYMNAGAYGGEVKDVLTSTKVVNREGKLLTLTAEELDLDYRTSNIPDKGYIVLEATFTLENGKYDEIKEIMDDLTYKRESKQPLEYPSCGSVFKRPPGYFAGKLIQDSNLQGKQIGGAQVSLKHAGFIVNKDEASAEEYINLIHFVQDSVKEKFGVALEREVRIIGEDLDR</sequence>
<dbReference type="Gene3D" id="3.30.43.10">
    <property type="entry name" value="Uridine Diphospho-n-acetylenolpyruvylglucosamine Reductase, domain 2"/>
    <property type="match status" value="1"/>
</dbReference>
<dbReference type="NCBIfam" id="TIGR00179">
    <property type="entry name" value="murB"/>
    <property type="match status" value="1"/>
</dbReference>
<dbReference type="InterPro" id="IPR016166">
    <property type="entry name" value="FAD-bd_PCMH"/>
</dbReference>
<keyword evidence="10 16" id="KW-0133">Cell shape</keyword>
<evidence type="ECO:0000256" key="6">
    <source>
        <dbReference type="ARBA" id="ARBA00022618"/>
    </source>
</evidence>
<dbReference type="FunFam" id="3.90.78.10:FF:000001">
    <property type="entry name" value="UDP-N-acetylenolpyruvoylglucosamine reductase"/>
    <property type="match status" value="1"/>
</dbReference>
<gene>
    <name evidence="16" type="primary">murB</name>
    <name evidence="18" type="ORF">CIL03_08245</name>
</gene>
<accession>A0A265NC12</accession>
<comment type="subcellular location">
    <subcellularLocation>
        <location evidence="3 16">Cytoplasm</location>
    </subcellularLocation>
</comment>
<comment type="pathway">
    <text evidence="4 16">Cell wall biogenesis; peptidoglycan biosynthesis.</text>
</comment>
<dbReference type="UniPathway" id="UPA00219"/>
<dbReference type="PANTHER" id="PTHR21071:SF4">
    <property type="entry name" value="UDP-N-ACETYLENOLPYRUVOYLGLUCOSAMINE REDUCTASE"/>
    <property type="match status" value="1"/>
</dbReference>
<dbReference type="SUPFAM" id="SSF56194">
    <property type="entry name" value="Uridine diphospho-N-Acetylenolpyruvylglucosamine reductase, MurB, C-terminal domain"/>
    <property type="match status" value="1"/>
</dbReference>
<dbReference type="InterPro" id="IPR016169">
    <property type="entry name" value="FAD-bd_PCMH_sub2"/>
</dbReference>
<keyword evidence="5 16" id="KW-0963">Cytoplasm</keyword>
<keyword evidence="14 16" id="KW-0961">Cell wall biogenesis/degradation</keyword>
<feature type="domain" description="FAD-binding PCMH-type" evidence="17">
    <location>
        <begin position="33"/>
        <end position="197"/>
    </location>
</feature>
<feature type="active site" description="Proton donor" evidence="16">
    <location>
        <position position="226"/>
    </location>
</feature>
<dbReference type="RefSeq" id="WP_094885603.1">
    <property type="nucleotide sequence ID" value="NZ_NPMS01000003.1"/>
</dbReference>
<dbReference type="Proteomes" id="UP000216498">
    <property type="component" value="Unassembled WGS sequence"/>
</dbReference>
<evidence type="ECO:0000259" key="17">
    <source>
        <dbReference type="PROSITE" id="PS51387"/>
    </source>
</evidence>
<name>A0A265NC12_9BACI</name>
<dbReference type="HAMAP" id="MF_00037">
    <property type="entry name" value="MurB"/>
    <property type="match status" value="1"/>
</dbReference>
<comment type="catalytic activity">
    <reaction evidence="15 16">
        <text>UDP-N-acetyl-alpha-D-muramate + NADP(+) = UDP-N-acetyl-3-O-(1-carboxyvinyl)-alpha-D-glucosamine + NADPH + H(+)</text>
        <dbReference type="Rhea" id="RHEA:12248"/>
        <dbReference type="ChEBI" id="CHEBI:15378"/>
        <dbReference type="ChEBI" id="CHEBI:57783"/>
        <dbReference type="ChEBI" id="CHEBI:58349"/>
        <dbReference type="ChEBI" id="CHEBI:68483"/>
        <dbReference type="ChEBI" id="CHEBI:70757"/>
        <dbReference type="EC" id="1.3.1.98"/>
    </reaction>
</comment>
<dbReference type="EC" id="1.3.1.98" evidence="16"/>
<keyword evidence="9 16" id="KW-0521">NADP</keyword>
<keyword evidence="19" id="KW-1185">Reference proteome</keyword>
<dbReference type="InterPro" id="IPR003170">
    <property type="entry name" value="MurB"/>
</dbReference>
<evidence type="ECO:0000256" key="8">
    <source>
        <dbReference type="ARBA" id="ARBA00022827"/>
    </source>
</evidence>
<dbReference type="NCBIfam" id="NF010480">
    <property type="entry name" value="PRK13905.1"/>
    <property type="match status" value="1"/>
</dbReference>
<keyword evidence="13 16" id="KW-0131">Cell cycle</keyword>
<comment type="function">
    <text evidence="2 16">Cell wall formation.</text>
</comment>
<dbReference type="Gene3D" id="3.90.78.10">
    <property type="entry name" value="UDP-N-acetylenolpyruvoylglucosamine reductase, C-terminal domain"/>
    <property type="match status" value="1"/>
</dbReference>
<evidence type="ECO:0000256" key="5">
    <source>
        <dbReference type="ARBA" id="ARBA00022490"/>
    </source>
</evidence>
<dbReference type="PROSITE" id="PS51387">
    <property type="entry name" value="FAD_PCMH"/>
    <property type="match status" value="1"/>
</dbReference>
<keyword evidence="8 16" id="KW-0274">FAD</keyword>
<evidence type="ECO:0000256" key="16">
    <source>
        <dbReference type="HAMAP-Rule" id="MF_00037"/>
    </source>
</evidence>
<proteinExistence type="inferred from homology"/>
<evidence type="ECO:0000256" key="12">
    <source>
        <dbReference type="ARBA" id="ARBA00023002"/>
    </source>
</evidence>
<dbReference type="InterPro" id="IPR006094">
    <property type="entry name" value="Oxid_FAD_bind_N"/>
</dbReference>
<keyword evidence="11 16" id="KW-0573">Peptidoglycan synthesis</keyword>
<dbReference type="AlphaFoldDB" id="A0A265NC12"/>
<dbReference type="InterPro" id="IPR011601">
    <property type="entry name" value="MurB_C"/>
</dbReference>
<keyword evidence="7 16" id="KW-0285">Flavoprotein</keyword>
<keyword evidence="12 16" id="KW-0560">Oxidoreductase</keyword>
<evidence type="ECO:0000256" key="3">
    <source>
        <dbReference type="ARBA" id="ARBA00004496"/>
    </source>
</evidence>
<dbReference type="InterPro" id="IPR016167">
    <property type="entry name" value="FAD-bd_PCMH_sub1"/>
</dbReference>